<dbReference type="PANTHER" id="PTHR47628">
    <property type="match status" value="1"/>
</dbReference>
<sequence length="410" mass="45533">MIPAIAANRAGSSSATNIKRVNMGSATPITIGLLYSSSGVTAAQEQSQLRGATLAIEEINLDGGINGRPLQAIHLDPHSDNARFRSLAEQLIVEHHVNVIFGGYTSSSRKAMSPIVEKYQKLLFYSQLYEGFEFSENIFYGGAAPNQNCVQLEDYLTSHFGARVYMIGSRYVFPYECNRNMQELLLQRDDGAVIGERYLDLNAPYEAFLPVLEEIRKKQPDFIFSTVIGQTVPYLYRAYHEVGLDAARTPIGSLNTSETEIAIMGAELAVGHFTSSPYFQSLQTRANLAALDKFHQMFGPDLTTDMNWEATYSQIHLFANAMRECGSDAMPCLSSALRGSEFDSPQGWIRIDPLNQHTGLYPRIGKADAAGQFTIVRESRRIVAPDPYMTNQVQGDWVTKLTKVEYPNAP</sequence>
<organism evidence="1 2">
    <name type="scientific">Brenneria tiliae</name>
    <dbReference type="NCBI Taxonomy" id="2914984"/>
    <lineage>
        <taxon>Bacteria</taxon>
        <taxon>Pseudomonadati</taxon>
        <taxon>Pseudomonadota</taxon>
        <taxon>Gammaproteobacteria</taxon>
        <taxon>Enterobacterales</taxon>
        <taxon>Pectobacteriaceae</taxon>
        <taxon>Brenneria</taxon>
    </lineage>
</organism>
<keyword evidence="2" id="KW-1185">Reference proteome</keyword>
<name>A0ABT0MWL8_9GAMM</name>
<dbReference type="SUPFAM" id="SSF53822">
    <property type="entry name" value="Periplasmic binding protein-like I"/>
    <property type="match status" value="1"/>
</dbReference>
<dbReference type="InterPro" id="IPR039570">
    <property type="entry name" value="AmiC_PBP1"/>
</dbReference>
<dbReference type="CDD" id="cd06357">
    <property type="entry name" value="PBP1_AmiC"/>
    <property type="match status" value="1"/>
</dbReference>
<comment type="caution">
    <text evidence="1">The sequence shown here is derived from an EMBL/GenBank/DDBJ whole genome shotgun (WGS) entry which is preliminary data.</text>
</comment>
<dbReference type="InterPro" id="IPR028082">
    <property type="entry name" value="Peripla_BP_I"/>
</dbReference>
<protein>
    <submittedName>
        <fullName evidence="1">Transporter substrate-binding domain-containing protein</fullName>
    </submittedName>
</protein>
<dbReference type="Proteomes" id="UP001203069">
    <property type="component" value="Unassembled WGS sequence"/>
</dbReference>
<dbReference type="Gene3D" id="3.40.50.2300">
    <property type="match status" value="2"/>
</dbReference>
<reference evidence="1 2" key="1">
    <citation type="submission" date="2022-02" db="EMBL/GenBank/DDBJ databases">
        <title>Description of Brenneria tiliae sp. nov. isolated from symptomatic Tilia x moltkei and Tilia x europaea trees in the UK.</title>
        <authorList>
            <person name="Kile H."/>
        </authorList>
    </citation>
    <scope>NUCLEOTIDE SEQUENCE [LARGE SCALE GENOMIC DNA]</scope>
    <source>
        <strain evidence="1 2">MC1SB4.1</strain>
    </source>
</reference>
<dbReference type="PANTHER" id="PTHR47628:SF1">
    <property type="entry name" value="ALIPHATIC AMIDASE EXPRESSION-REGULATING PROTEIN"/>
    <property type="match status" value="1"/>
</dbReference>
<proteinExistence type="predicted"/>
<evidence type="ECO:0000313" key="2">
    <source>
        <dbReference type="Proteomes" id="UP001203069"/>
    </source>
</evidence>
<accession>A0ABT0MWL8</accession>
<dbReference type="Pfam" id="PF13433">
    <property type="entry name" value="Peripla_BP_5"/>
    <property type="match status" value="1"/>
</dbReference>
<evidence type="ECO:0000313" key="1">
    <source>
        <dbReference type="EMBL" id="MCL2893947.1"/>
    </source>
</evidence>
<gene>
    <name evidence="1" type="ORF">MFP26_14755</name>
</gene>
<dbReference type="EMBL" id="JAKPBZ010000113">
    <property type="protein sequence ID" value="MCL2893947.1"/>
    <property type="molecule type" value="Genomic_DNA"/>
</dbReference>